<dbReference type="PANTHER" id="PTHR33202">
    <property type="entry name" value="ZINC UPTAKE REGULATION PROTEIN"/>
    <property type="match status" value="1"/>
</dbReference>
<dbReference type="InterPro" id="IPR036390">
    <property type="entry name" value="WH_DNA-bd_sf"/>
</dbReference>
<keyword evidence="9" id="KW-0238">DNA-binding</keyword>
<dbReference type="GO" id="GO:0008270">
    <property type="term" value="F:zinc ion binding"/>
    <property type="evidence" value="ECO:0007669"/>
    <property type="project" value="TreeGrafter"/>
</dbReference>
<gene>
    <name evidence="12" type="ORF">SAMN05443637_10319</name>
</gene>
<evidence type="ECO:0000256" key="1">
    <source>
        <dbReference type="ARBA" id="ARBA00004496"/>
    </source>
</evidence>
<evidence type="ECO:0000313" key="13">
    <source>
        <dbReference type="Proteomes" id="UP000184363"/>
    </source>
</evidence>
<evidence type="ECO:0000256" key="9">
    <source>
        <dbReference type="ARBA" id="ARBA00023125"/>
    </source>
</evidence>
<evidence type="ECO:0000256" key="6">
    <source>
        <dbReference type="ARBA" id="ARBA00022833"/>
    </source>
</evidence>
<comment type="cofactor">
    <cofactor evidence="11">
        <name>Zn(2+)</name>
        <dbReference type="ChEBI" id="CHEBI:29105"/>
    </cofactor>
    <text evidence="11">Binds 1 zinc ion per subunit.</text>
</comment>
<sequence length="156" mass="16453">MDVQRPAGLSPAEALRSRGLRATRPRVAVLEALADLGPHRSAEEVRARIAEGPDPLPRSSVYGVLEALVGAGLVMTADAGPGRMLYELASRWHHHFVCRICGRVTDVECAGDGKPCLSPVGDVGSVDEAQVIFRGICTSCASAARAQSDPGQLRRG</sequence>
<dbReference type="CDD" id="cd07153">
    <property type="entry name" value="Fur_like"/>
    <property type="match status" value="1"/>
</dbReference>
<dbReference type="RefSeq" id="WP_084754410.1">
    <property type="nucleotide sequence ID" value="NZ_CALGVN010000033.1"/>
</dbReference>
<dbReference type="STRING" id="1848.SAMN05443637_10319"/>
<evidence type="ECO:0000256" key="7">
    <source>
        <dbReference type="ARBA" id="ARBA00023004"/>
    </source>
</evidence>
<comment type="similarity">
    <text evidence="2">Belongs to the Fur family.</text>
</comment>
<reference evidence="12 13" key="1">
    <citation type="submission" date="2016-11" db="EMBL/GenBank/DDBJ databases">
        <authorList>
            <person name="Jaros S."/>
            <person name="Januszkiewicz K."/>
            <person name="Wedrychowicz H."/>
        </authorList>
    </citation>
    <scope>NUCLEOTIDE SEQUENCE [LARGE SCALE GENOMIC DNA]</scope>
    <source>
        <strain evidence="12 13">DSM 43832</strain>
    </source>
</reference>
<keyword evidence="4" id="KW-0678">Repressor</keyword>
<dbReference type="EMBL" id="FRAP01000003">
    <property type="protein sequence ID" value="SHK13679.1"/>
    <property type="molecule type" value="Genomic_DNA"/>
</dbReference>
<dbReference type="InterPro" id="IPR002481">
    <property type="entry name" value="FUR"/>
</dbReference>
<comment type="subcellular location">
    <subcellularLocation>
        <location evidence="1">Cytoplasm</location>
    </subcellularLocation>
</comment>
<protein>
    <submittedName>
        <fullName evidence="12">Fur family transcriptional regulator, ferric uptake regulator</fullName>
    </submittedName>
</protein>
<dbReference type="OrthoDB" id="5242893at2"/>
<dbReference type="GO" id="GO:1900376">
    <property type="term" value="P:regulation of secondary metabolite biosynthetic process"/>
    <property type="evidence" value="ECO:0007669"/>
    <property type="project" value="TreeGrafter"/>
</dbReference>
<dbReference type="Gene3D" id="1.10.10.10">
    <property type="entry name" value="Winged helix-like DNA-binding domain superfamily/Winged helix DNA-binding domain"/>
    <property type="match status" value="1"/>
</dbReference>
<evidence type="ECO:0000256" key="2">
    <source>
        <dbReference type="ARBA" id="ARBA00007957"/>
    </source>
</evidence>
<dbReference type="PANTHER" id="PTHR33202:SF18">
    <property type="entry name" value="TRANSCRIPTIONAL REGULATOR FURA"/>
    <property type="match status" value="1"/>
</dbReference>
<keyword evidence="8" id="KW-0805">Transcription regulation</keyword>
<accession>A0A1M6Q0C6</accession>
<feature type="binding site" evidence="11">
    <location>
        <position position="98"/>
    </location>
    <ligand>
        <name>Zn(2+)</name>
        <dbReference type="ChEBI" id="CHEBI:29105"/>
    </ligand>
</feature>
<keyword evidence="6 11" id="KW-0862">Zinc</keyword>
<keyword evidence="5 11" id="KW-0479">Metal-binding</keyword>
<feature type="binding site" evidence="11">
    <location>
        <position position="137"/>
    </location>
    <ligand>
        <name>Zn(2+)</name>
        <dbReference type="ChEBI" id="CHEBI:29105"/>
    </ligand>
</feature>
<dbReference type="GO" id="GO:0045892">
    <property type="term" value="P:negative regulation of DNA-templated transcription"/>
    <property type="evidence" value="ECO:0007669"/>
    <property type="project" value="TreeGrafter"/>
</dbReference>
<dbReference type="GO" id="GO:0003700">
    <property type="term" value="F:DNA-binding transcription factor activity"/>
    <property type="evidence" value="ECO:0007669"/>
    <property type="project" value="InterPro"/>
</dbReference>
<proteinExistence type="inferred from homology"/>
<evidence type="ECO:0000256" key="5">
    <source>
        <dbReference type="ARBA" id="ARBA00022723"/>
    </source>
</evidence>
<organism evidence="12 13">
    <name type="scientific">Pseudonocardia thermophila</name>
    <dbReference type="NCBI Taxonomy" id="1848"/>
    <lineage>
        <taxon>Bacteria</taxon>
        <taxon>Bacillati</taxon>
        <taxon>Actinomycetota</taxon>
        <taxon>Actinomycetes</taxon>
        <taxon>Pseudonocardiales</taxon>
        <taxon>Pseudonocardiaceae</taxon>
        <taxon>Pseudonocardia</taxon>
    </lineage>
</organism>
<evidence type="ECO:0000256" key="8">
    <source>
        <dbReference type="ARBA" id="ARBA00023015"/>
    </source>
</evidence>
<feature type="binding site" evidence="11">
    <location>
        <position position="101"/>
    </location>
    <ligand>
        <name>Zn(2+)</name>
        <dbReference type="ChEBI" id="CHEBI:29105"/>
    </ligand>
</feature>
<evidence type="ECO:0000256" key="11">
    <source>
        <dbReference type="PIRSR" id="PIRSR602481-1"/>
    </source>
</evidence>
<keyword evidence="13" id="KW-1185">Reference proteome</keyword>
<dbReference type="Proteomes" id="UP000184363">
    <property type="component" value="Unassembled WGS sequence"/>
</dbReference>
<dbReference type="SUPFAM" id="SSF46785">
    <property type="entry name" value="Winged helix' DNA-binding domain"/>
    <property type="match status" value="1"/>
</dbReference>
<evidence type="ECO:0000256" key="3">
    <source>
        <dbReference type="ARBA" id="ARBA00022490"/>
    </source>
</evidence>
<keyword evidence="3" id="KW-0963">Cytoplasm</keyword>
<evidence type="ECO:0000256" key="4">
    <source>
        <dbReference type="ARBA" id="ARBA00022491"/>
    </source>
</evidence>
<dbReference type="AlphaFoldDB" id="A0A1M6Q0C6"/>
<keyword evidence="7" id="KW-0408">Iron</keyword>
<keyword evidence="10" id="KW-0804">Transcription</keyword>
<feature type="binding site" evidence="11">
    <location>
        <position position="140"/>
    </location>
    <ligand>
        <name>Zn(2+)</name>
        <dbReference type="ChEBI" id="CHEBI:29105"/>
    </ligand>
</feature>
<evidence type="ECO:0000256" key="10">
    <source>
        <dbReference type="ARBA" id="ARBA00023163"/>
    </source>
</evidence>
<dbReference type="Pfam" id="PF01475">
    <property type="entry name" value="FUR"/>
    <property type="match status" value="1"/>
</dbReference>
<dbReference type="Gene3D" id="3.30.1490.190">
    <property type="match status" value="1"/>
</dbReference>
<dbReference type="GO" id="GO:0005737">
    <property type="term" value="C:cytoplasm"/>
    <property type="evidence" value="ECO:0007669"/>
    <property type="project" value="UniProtKB-SubCell"/>
</dbReference>
<name>A0A1M6Q0C6_PSETH</name>
<dbReference type="GO" id="GO:0000976">
    <property type="term" value="F:transcription cis-regulatory region binding"/>
    <property type="evidence" value="ECO:0007669"/>
    <property type="project" value="TreeGrafter"/>
</dbReference>
<dbReference type="InterPro" id="IPR036388">
    <property type="entry name" value="WH-like_DNA-bd_sf"/>
</dbReference>
<evidence type="ECO:0000313" key="12">
    <source>
        <dbReference type="EMBL" id="SHK13679.1"/>
    </source>
</evidence>
<dbReference type="InterPro" id="IPR043135">
    <property type="entry name" value="Fur_C"/>
</dbReference>